<gene>
    <name evidence="2" type="primary">RvY_17467-1</name>
    <name evidence="2" type="synonym">RvY_17467.1</name>
    <name evidence="2" type="ORF">RvY_17467</name>
</gene>
<accession>A0A1D1W279</accession>
<reference evidence="2 3" key="1">
    <citation type="journal article" date="2016" name="Nat. Commun.">
        <title>Extremotolerant tardigrade genome and improved radiotolerance of human cultured cells by tardigrade-unique protein.</title>
        <authorList>
            <person name="Hashimoto T."/>
            <person name="Horikawa D.D."/>
            <person name="Saito Y."/>
            <person name="Kuwahara H."/>
            <person name="Kozuka-Hata H."/>
            <person name="Shin-I T."/>
            <person name="Minakuchi Y."/>
            <person name="Ohishi K."/>
            <person name="Motoyama A."/>
            <person name="Aizu T."/>
            <person name="Enomoto A."/>
            <person name="Kondo K."/>
            <person name="Tanaka S."/>
            <person name="Hara Y."/>
            <person name="Koshikawa S."/>
            <person name="Sagara H."/>
            <person name="Miura T."/>
            <person name="Yokobori S."/>
            <person name="Miyagawa K."/>
            <person name="Suzuki Y."/>
            <person name="Kubo T."/>
            <person name="Oyama M."/>
            <person name="Kohara Y."/>
            <person name="Fujiyama A."/>
            <person name="Arakawa K."/>
            <person name="Katayama T."/>
            <person name="Toyoda A."/>
            <person name="Kunieda T."/>
        </authorList>
    </citation>
    <scope>NUCLEOTIDE SEQUENCE [LARGE SCALE GENOMIC DNA]</scope>
    <source>
        <strain evidence="2 3">YOKOZUNA-1</strain>
    </source>
</reference>
<feature type="domain" description="Ral GTPase-activating protein subunit alpha/beta N-terminal" evidence="1">
    <location>
        <begin position="155"/>
        <end position="275"/>
    </location>
</feature>
<dbReference type="PANTHER" id="PTHR21344:SF1">
    <property type="entry name" value="RAL GTPASE-ACTIVATING PROTEIN SUBUNIT BETA"/>
    <property type="match status" value="1"/>
</dbReference>
<dbReference type="OrthoDB" id="10009983at2759"/>
<dbReference type="PANTHER" id="PTHR21344">
    <property type="entry name" value="RAL GTPASE-ACTIVATING PROTEIN SUBUNIT BETA"/>
    <property type="match status" value="1"/>
</dbReference>
<evidence type="ECO:0000313" key="2">
    <source>
        <dbReference type="EMBL" id="GAV07652.1"/>
    </source>
</evidence>
<dbReference type="Pfam" id="PF20412">
    <property type="entry name" value="RALGAPB_N"/>
    <property type="match status" value="1"/>
</dbReference>
<sequence>MFSEWSSLVPSFQEDRSSRSSLHLLPRPVVIEVCKNVCKCISTRSSGVSLPSAIGPAGIVKGTNEESTRAMLETEEMVQYCMEVLSFALSLDFEHYEVINDASNTYCEWLSALSHVPKPSVPDCIRTSPNLYCQKILKHLYNIFVPRETQTKDSIEKQAMLCHRVLRAVKTVFQSSETADSETWNVLLQTLLSIVDTVLSRPSKPEDFSDIISKGLLSAFFELWLIVCQRSFPSAVFWRTFSQMNRTWWHRLPVVEEWLRTALLLHDNVQHSVAGTEVDFRSFPQDSSIKSVISALPKELLIQTFMRILLLANDPSNIVNKKSNPAAPSRPKLAPGGLPNLPAEPSKNYSALIFLKLMMGITAMVDLALGIRSSLERYLDITWPAMTEQAALTPSHPLDGTHGHAMSSPLPLLLSSADAMSLSSKSRPLRCEERVACHGLLHLFGPWLFQASFIGRPESPLKVLELAEAMENTESISFGLPNELEMLQPGRAEAVGTLCRLFSMVADGDLLPLGVTARMGLALTEAAALHNRSSYALTNAIRNCHDLFRSNLPGFETVIPALLPALELCILHKLPSSNLYPEMNADDLRSSALHLVSSIICMPKYFDLLPIYDIRAVMGRPSKDETTLTFGSMYYRLLDIVLGSIVNEANSANCMLLLGCLYALLVQPCFESDVQEASEVRLANGNKVFVALTHLLTSKVWQQDGNLSYACLDFFHTAAQHSPKLLNQATAKLASLTLCRYIQEQASRPSRAHSKDLHSRIIVAYHGLMAWILAWPSLVQDSEVVNQIAAVVEVGLAGVKQTNVLKTSQQITPLSSRVKDTAELTQLILLEFVGSNKDPGAIHYMDSLLAEEDFLPKNKAVNPLNDGHFLFFSVDGTTVLSVLPSAAASSMSIVVERSPSCRRVYRFRFVKRSSSKASEPKPEPEVPKPKVFAPSATPKAIKICDDADWDFVAFRNEIPGFSKIHRCKADGNIPTFASVLAQNETVKKEVDFLLNLVDRLEKNPLVPPSLKTVKPFAPVPIKPGAEDDRSPEVDAVIVTQLLSHLGLKPSSATSNKPSFLSNPLTVQLDHKNPELREALDEMDRISIRPLDWLLAFYVKAEDRTAADILRNGHDLSQCSQAYLRFLLSLGWPLRVSELASSRTVGCATRKPKPVHNDLSRLDGKEWCLMRSRTTEQLGVVVPSAENSWEKGTSPDRSSPPTSGMVFELVLPLFLA</sequence>
<dbReference type="Proteomes" id="UP000186922">
    <property type="component" value="Unassembled WGS sequence"/>
</dbReference>
<dbReference type="InterPro" id="IPR035974">
    <property type="entry name" value="Rap/Ran-GAP_sf"/>
</dbReference>
<evidence type="ECO:0000259" key="1">
    <source>
        <dbReference type="Pfam" id="PF20412"/>
    </source>
</evidence>
<dbReference type="SUPFAM" id="SSF111347">
    <property type="entry name" value="Rap/Ran-GAP"/>
    <property type="match status" value="1"/>
</dbReference>
<evidence type="ECO:0000313" key="3">
    <source>
        <dbReference type="Proteomes" id="UP000186922"/>
    </source>
</evidence>
<protein>
    <recommendedName>
        <fullName evidence="1">Ral GTPase-activating protein subunit alpha/beta N-terminal domain-containing protein</fullName>
    </recommendedName>
</protein>
<dbReference type="GO" id="GO:0005096">
    <property type="term" value="F:GTPase activator activity"/>
    <property type="evidence" value="ECO:0007669"/>
    <property type="project" value="InterPro"/>
</dbReference>
<dbReference type="EMBL" id="BDGG01000015">
    <property type="protein sequence ID" value="GAV07652.1"/>
    <property type="molecule type" value="Genomic_DNA"/>
</dbReference>
<dbReference type="AlphaFoldDB" id="A0A1D1W279"/>
<name>A0A1D1W279_RAMVA</name>
<proteinExistence type="predicted"/>
<organism evidence="2 3">
    <name type="scientific">Ramazzottius varieornatus</name>
    <name type="common">Water bear</name>
    <name type="synonym">Tardigrade</name>
    <dbReference type="NCBI Taxonomy" id="947166"/>
    <lineage>
        <taxon>Eukaryota</taxon>
        <taxon>Metazoa</taxon>
        <taxon>Ecdysozoa</taxon>
        <taxon>Tardigrada</taxon>
        <taxon>Eutardigrada</taxon>
        <taxon>Parachela</taxon>
        <taxon>Hypsibioidea</taxon>
        <taxon>Ramazzottiidae</taxon>
        <taxon>Ramazzottius</taxon>
    </lineage>
</organism>
<dbReference type="InterPro" id="IPR039930">
    <property type="entry name" value="RALGAPB"/>
</dbReference>
<dbReference type="GO" id="GO:0051056">
    <property type="term" value="P:regulation of small GTPase mediated signal transduction"/>
    <property type="evidence" value="ECO:0007669"/>
    <property type="project" value="InterPro"/>
</dbReference>
<dbReference type="STRING" id="947166.A0A1D1W279"/>
<comment type="caution">
    <text evidence="2">The sequence shown here is derived from an EMBL/GenBank/DDBJ whole genome shotgun (WGS) entry which is preliminary data.</text>
</comment>
<keyword evidence="3" id="KW-1185">Reference proteome</keyword>
<dbReference type="InterPro" id="IPR046859">
    <property type="entry name" value="RGPA/RALGAPB_N"/>
</dbReference>